<dbReference type="EMBL" id="CM001022">
    <property type="protein sequence ID" value="EFQ24123.1"/>
    <property type="molecule type" value="Genomic_DNA"/>
</dbReference>
<dbReference type="eggNOG" id="COG1691">
    <property type="taxonomic scope" value="Bacteria"/>
</dbReference>
<dbReference type="Pfam" id="PF00731">
    <property type="entry name" value="AIRC"/>
    <property type="match status" value="1"/>
</dbReference>
<protein>
    <submittedName>
        <fullName evidence="3">1-(5-phosphoribosyl)-5-amino-4-imidazole-carboxylate (AIR) carboxylase</fullName>
    </submittedName>
</protein>
<evidence type="ECO:0000256" key="1">
    <source>
        <dbReference type="SAM" id="MobiDB-lite"/>
    </source>
</evidence>
<dbReference type="OrthoDB" id="9782511at2"/>
<dbReference type="SMART" id="SM01001">
    <property type="entry name" value="AIRC"/>
    <property type="match status" value="1"/>
</dbReference>
<dbReference type="GO" id="GO:0016787">
    <property type="term" value="F:hydrolase activity"/>
    <property type="evidence" value="ECO:0007669"/>
    <property type="project" value="InterPro"/>
</dbReference>
<dbReference type="Proteomes" id="UP000005096">
    <property type="component" value="Chromosome"/>
</dbReference>
<feature type="region of interest" description="Disordered" evidence="1">
    <location>
        <begin position="252"/>
        <end position="289"/>
    </location>
</feature>
<proteinExistence type="predicted"/>
<feature type="domain" description="PurE" evidence="2">
    <location>
        <begin position="120"/>
        <end position="252"/>
    </location>
</feature>
<dbReference type="SUPFAM" id="SSF52255">
    <property type="entry name" value="N5-CAIR mutase (phosphoribosylaminoimidazole carboxylase, PurE)"/>
    <property type="match status" value="1"/>
</dbReference>
<dbReference type="InterPro" id="IPR000031">
    <property type="entry name" value="PurE_dom"/>
</dbReference>
<dbReference type="AlphaFoldDB" id="E3CV36"/>
<sequence length="289" mass="29713">MTALAGLEELFEDLAAGRCTVEAARKRHGLLCRGLAGREVRFDWDRPSRKGIGEVVYSPGKEFGHLEGIRDEALRRRANVAFSRLEGEVARRLGGTIPEWSYEPRSRLGTLVCVPPETRGRVAVVAAGTTDIPAAEEAAGIAGFSGCGVDRFYDVGVSGIHRLFEVLPSLREADVAVVAAGMEGALPSVVAGLVPGLVIGLPTSVGYGIAEGGRTALRAMLASCCPGLVVVNIDNGVGAGLSAALVARGRGCEGATGPSGHPTPGSFGCGGRTSEDPETGGIRGPFPPG</sequence>
<dbReference type="HOGENOM" id="CLU_065705_0_0_0"/>
<dbReference type="GO" id="GO:0006189">
    <property type="term" value="P:'de novo' IMP biosynthetic process"/>
    <property type="evidence" value="ECO:0007669"/>
    <property type="project" value="InterPro"/>
</dbReference>
<dbReference type="Gene3D" id="3.40.50.1970">
    <property type="match status" value="1"/>
</dbReference>
<dbReference type="STRING" id="584708.Apau_1705"/>
<dbReference type="PaxDb" id="584708-Apau_1705"/>
<evidence type="ECO:0000313" key="4">
    <source>
        <dbReference type="Proteomes" id="UP000005096"/>
    </source>
</evidence>
<evidence type="ECO:0000313" key="3">
    <source>
        <dbReference type="EMBL" id="EFQ24123.1"/>
    </source>
</evidence>
<organism evidence="3 4">
    <name type="scientific">Aminomonas paucivorans DSM 12260</name>
    <dbReference type="NCBI Taxonomy" id="584708"/>
    <lineage>
        <taxon>Bacteria</taxon>
        <taxon>Thermotogati</taxon>
        <taxon>Synergistota</taxon>
        <taxon>Synergistia</taxon>
        <taxon>Synergistales</taxon>
        <taxon>Synergistaceae</taxon>
        <taxon>Aminomonas</taxon>
    </lineage>
</organism>
<accession>E3CV36</accession>
<dbReference type="NCBIfam" id="NF033503">
    <property type="entry name" value="LarB"/>
    <property type="match status" value="1"/>
</dbReference>
<dbReference type="InterPro" id="IPR039476">
    <property type="entry name" value="P2CMN_synthase_LarB"/>
</dbReference>
<gene>
    <name evidence="3" type="ORF">Apau_1705</name>
</gene>
<dbReference type="RefSeq" id="WP_006301343.1">
    <property type="nucleotide sequence ID" value="NZ_CM001022.1"/>
</dbReference>
<reference evidence="3 4" key="1">
    <citation type="journal article" date="2010" name="Stand. Genomic Sci.">
        <title>Non-contiguous finished genome sequence of Aminomonas paucivorans type strain (GLU-3).</title>
        <authorList>
            <person name="Pitluck S."/>
            <person name="Yasawong M."/>
            <person name="Held B."/>
            <person name="Lapidus A."/>
            <person name="Nolan M."/>
            <person name="Copeland A."/>
            <person name="Lucas S."/>
            <person name="Del Rio T.G."/>
            <person name="Tice H."/>
            <person name="Cheng J.F."/>
            <person name="Chertkov O."/>
            <person name="Goodwin L."/>
            <person name="Tapia R."/>
            <person name="Han C."/>
            <person name="Liolios K."/>
            <person name="Ivanova N."/>
            <person name="Mavromatis K."/>
            <person name="Ovchinnikova G."/>
            <person name="Pati A."/>
            <person name="Chen A."/>
            <person name="Palaniappan K."/>
            <person name="Land M."/>
            <person name="Hauser L."/>
            <person name="Chang Y.J."/>
            <person name="Jeffries C.D."/>
            <person name="Pukall R."/>
            <person name="Spring S."/>
            <person name="Rohde M."/>
            <person name="Sikorski J."/>
            <person name="Goker M."/>
            <person name="Woyke T."/>
            <person name="Bristow J."/>
            <person name="Eisen J.A."/>
            <person name="Markowitz V."/>
            <person name="Hugenholtz P."/>
            <person name="Kyrpides N.C."/>
            <person name="Klenk H.P."/>
        </authorList>
    </citation>
    <scope>NUCLEOTIDE SEQUENCE [LARGE SCALE GENOMIC DNA]</scope>
    <source>
        <strain evidence="3 4">DSM 12260</strain>
    </source>
</reference>
<evidence type="ECO:0000259" key="2">
    <source>
        <dbReference type="SMART" id="SM01001"/>
    </source>
</evidence>
<keyword evidence="4" id="KW-1185">Reference proteome</keyword>
<dbReference type="PANTHER" id="PTHR43064">
    <property type="entry name" value="PHOSPHORIBOSYLAMINOIMIDAZOLE CARBOXYLASE-RELATED"/>
    <property type="match status" value="1"/>
</dbReference>
<dbReference type="PANTHER" id="PTHR43064:SF1">
    <property type="entry name" value="SLL1489 PROTEIN"/>
    <property type="match status" value="1"/>
</dbReference>
<name>E3CV36_9BACT</name>